<dbReference type="RefSeq" id="WP_379583528.1">
    <property type="nucleotide sequence ID" value="NZ_JBHUFV010000106.1"/>
</dbReference>
<sequence>MPTAKMIICPVSDLTKAKEVFTPLIGVEPSVDEVYYVGYRTGDQEIGLNPRGHRQGMAEPVCYWKVENIQQTLRRLLVTGAVLRQDVTDVGGGRLVATVADADGNDLGLLQDQ</sequence>
<comment type="caution">
    <text evidence="1">The sequence shown here is derived from an EMBL/GenBank/DDBJ whole genome shotgun (WGS) entry which is preliminary data.</text>
</comment>
<reference evidence="2" key="1">
    <citation type="journal article" date="2019" name="Int. J. Syst. Evol. Microbiol.">
        <title>The Global Catalogue of Microorganisms (GCM) 10K type strain sequencing project: providing services to taxonomists for standard genome sequencing and annotation.</title>
        <authorList>
            <consortium name="The Broad Institute Genomics Platform"/>
            <consortium name="The Broad Institute Genome Sequencing Center for Infectious Disease"/>
            <person name="Wu L."/>
            <person name="Ma J."/>
        </authorList>
    </citation>
    <scope>NUCLEOTIDE SEQUENCE [LARGE SCALE GENOMIC DNA]</scope>
    <source>
        <strain evidence="2">ICMP 6774ER</strain>
    </source>
</reference>
<dbReference type="Gene3D" id="3.10.180.10">
    <property type="entry name" value="2,3-Dihydroxybiphenyl 1,2-Dioxygenase, domain 1"/>
    <property type="match status" value="1"/>
</dbReference>
<accession>A0ABW4TH63</accession>
<proteinExistence type="predicted"/>
<organism evidence="1 2">
    <name type="scientific">Nonomuraea mangrovi</name>
    <dbReference type="NCBI Taxonomy" id="2316207"/>
    <lineage>
        <taxon>Bacteria</taxon>
        <taxon>Bacillati</taxon>
        <taxon>Actinomycetota</taxon>
        <taxon>Actinomycetes</taxon>
        <taxon>Streptosporangiales</taxon>
        <taxon>Streptosporangiaceae</taxon>
        <taxon>Nonomuraea</taxon>
    </lineage>
</organism>
<dbReference type="EMBL" id="JBHUFV010000106">
    <property type="protein sequence ID" value="MFD1940377.1"/>
    <property type="molecule type" value="Genomic_DNA"/>
</dbReference>
<protein>
    <submittedName>
        <fullName evidence="1">VOC family protein</fullName>
    </submittedName>
</protein>
<keyword evidence="2" id="KW-1185">Reference proteome</keyword>
<gene>
    <name evidence="1" type="ORF">ACFSKW_53865</name>
</gene>
<name>A0ABW4TH63_9ACTN</name>
<evidence type="ECO:0000313" key="1">
    <source>
        <dbReference type="EMBL" id="MFD1940377.1"/>
    </source>
</evidence>
<dbReference type="SUPFAM" id="SSF54593">
    <property type="entry name" value="Glyoxalase/Bleomycin resistance protein/Dihydroxybiphenyl dioxygenase"/>
    <property type="match status" value="1"/>
</dbReference>
<dbReference type="Proteomes" id="UP001597368">
    <property type="component" value="Unassembled WGS sequence"/>
</dbReference>
<dbReference type="InterPro" id="IPR029068">
    <property type="entry name" value="Glyas_Bleomycin-R_OHBP_Dase"/>
</dbReference>
<evidence type="ECO:0000313" key="2">
    <source>
        <dbReference type="Proteomes" id="UP001597368"/>
    </source>
</evidence>